<feature type="transmembrane region" description="Helical" evidence="10">
    <location>
        <begin position="440"/>
        <end position="457"/>
    </location>
</feature>
<dbReference type="OrthoDB" id="2789670at2759"/>
<gene>
    <name evidence="11" type="ORF">CPB83DRAFT_851834</name>
</gene>
<evidence type="ECO:0000256" key="1">
    <source>
        <dbReference type="ARBA" id="ARBA00001971"/>
    </source>
</evidence>
<evidence type="ECO:0000256" key="2">
    <source>
        <dbReference type="ARBA" id="ARBA00005179"/>
    </source>
</evidence>
<dbReference type="SUPFAM" id="SSF48264">
    <property type="entry name" value="Cytochrome P450"/>
    <property type="match status" value="1"/>
</dbReference>
<evidence type="ECO:0000313" key="11">
    <source>
        <dbReference type="EMBL" id="KAF9529927.1"/>
    </source>
</evidence>
<accession>A0A9P6EIZ0</accession>
<evidence type="ECO:0000256" key="7">
    <source>
        <dbReference type="ARBA" id="ARBA00023004"/>
    </source>
</evidence>
<keyword evidence="10" id="KW-0812">Transmembrane</keyword>
<dbReference type="GO" id="GO:0004497">
    <property type="term" value="F:monooxygenase activity"/>
    <property type="evidence" value="ECO:0007669"/>
    <property type="project" value="UniProtKB-KW"/>
</dbReference>
<evidence type="ECO:0000256" key="8">
    <source>
        <dbReference type="ARBA" id="ARBA00023033"/>
    </source>
</evidence>
<organism evidence="11 12">
    <name type="scientific">Crepidotus variabilis</name>
    <dbReference type="NCBI Taxonomy" id="179855"/>
    <lineage>
        <taxon>Eukaryota</taxon>
        <taxon>Fungi</taxon>
        <taxon>Dikarya</taxon>
        <taxon>Basidiomycota</taxon>
        <taxon>Agaricomycotina</taxon>
        <taxon>Agaricomycetes</taxon>
        <taxon>Agaricomycetidae</taxon>
        <taxon>Agaricales</taxon>
        <taxon>Agaricineae</taxon>
        <taxon>Crepidotaceae</taxon>
        <taxon>Crepidotus</taxon>
    </lineage>
</organism>
<keyword evidence="7 9" id="KW-0408">Iron</keyword>
<dbReference type="AlphaFoldDB" id="A0A9P6EIZ0"/>
<evidence type="ECO:0000256" key="9">
    <source>
        <dbReference type="PIRSR" id="PIRSR602401-1"/>
    </source>
</evidence>
<evidence type="ECO:0000313" key="12">
    <source>
        <dbReference type="Proteomes" id="UP000807306"/>
    </source>
</evidence>
<keyword evidence="6" id="KW-0560">Oxidoreductase</keyword>
<dbReference type="Gene3D" id="1.10.630.10">
    <property type="entry name" value="Cytochrome P450"/>
    <property type="match status" value="1"/>
</dbReference>
<dbReference type="InterPro" id="IPR001128">
    <property type="entry name" value="Cyt_P450"/>
</dbReference>
<keyword evidence="10" id="KW-1133">Transmembrane helix</keyword>
<dbReference type="EMBL" id="MU157843">
    <property type="protein sequence ID" value="KAF9529927.1"/>
    <property type="molecule type" value="Genomic_DNA"/>
</dbReference>
<name>A0A9P6EIZ0_9AGAR</name>
<dbReference type="InterPro" id="IPR050364">
    <property type="entry name" value="Cytochrome_P450_fung"/>
</dbReference>
<dbReference type="CDD" id="cd11065">
    <property type="entry name" value="CYP64-like"/>
    <property type="match status" value="1"/>
</dbReference>
<comment type="cofactor">
    <cofactor evidence="1 9">
        <name>heme</name>
        <dbReference type="ChEBI" id="CHEBI:30413"/>
    </cofactor>
</comment>
<comment type="similarity">
    <text evidence="3">Belongs to the cytochrome P450 family.</text>
</comment>
<dbReference type="GO" id="GO:0016705">
    <property type="term" value="F:oxidoreductase activity, acting on paired donors, with incorporation or reduction of molecular oxygen"/>
    <property type="evidence" value="ECO:0007669"/>
    <property type="project" value="InterPro"/>
</dbReference>
<dbReference type="PRINTS" id="PR00463">
    <property type="entry name" value="EP450I"/>
</dbReference>
<protein>
    <submittedName>
        <fullName evidence="11">Cytochrome P450</fullName>
    </submittedName>
</protein>
<keyword evidence="10" id="KW-0472">Membrane</keyword>
<sequence length="510" mass="57646">MIVLDAFALLGLYALYRSWKYKRPSLPLPPGPKGLPLVGNLFDMPKAFEWRTFHKWAKELETDIIYLNIAGQSVVIIDSASAAVELLERRSSLYSGRPRLPMINELMGWDFDFGFMDYGDTWRRHRRLMHNAFHPAASKQFLPHLSKATLAFLNNMLDKPESLVENIRSMAGQTILSIAYGIEMQKNNDPYIADAHRAIKPVSLAAVPGAFLVDTFPALKYVPDWAPGAGFKAKARMWRSYARQMIERPFEAAKNMMAEGTCPRCFVSICLDMKEDSSLIYDEDVVQSVAGTMYTAGADTTVAVLTACILGLLSRPDVVKKAQDDLDKVVKLGHLPDFEDEPSLPFITAIAKETMRWRVTLPTAVPHLLHADDEYKGYRIPAGSIIIPNTWAMLNDEGIYPDPLTFRPERFMENNYLRQDVRDPGHATWGFGRRICPGRFIAFPAVWIAIASLIYAFNIEKKVDETGNVIQPNHEDTVGLVNMPKPYAYRITPRSLAIEKLIRESKILYL</sequence>
<dbReference type="PANTHER" id="PTHR46300:SF7">
    <property type="entry name" value="P450, PUTATIVE (EUROFUNG)-RELATED"/>
    <property type="match status" value="1"/>
</dbReference>
<keyword evidence="4 9" id="KW-0349">Heme</keyword>
<evidence type="ECO:0000256" key="6">
    <source>
        <dbReference type="ARBA" id="ARBA00023002"/>
    </source>
</evidence>
<reference evidence="11" key="1">
    <citation type="submission" date="2020-11" db="EMBL/GenBank/DDBJ databases">
        <authorList>
            <consortium name="DOE Joint Genome Institute"/>
            <person name="Ahrendt S."/>
            <person name="Riley R."/>
            <person name="Andreopoulos W."/>
            <person name="Labutti K."/>
            <person name="Pangilinan J."/>
            <person name="Ruiz-Duenas F.J."/>
            <person name="Barrasa J.M."/>
            <person name="Sanchez-Garcia M."/>
            <person name="Camarero S."/>
            <person name="Miyauchi S."/>
            <person name="Serrano A."/>
            <person name="Linde D."/>
            <person name="Babiker R."/>
            <person name="Drula E."/>
            <person name="Ayuso-Fernandez I."/>
            <person name="Pacheco R."/>
            <person name="Padilla G."/>
            <person name="Ferreira P."/>
            <person name="Barriuso J."/>
            <person name="Kellner H."/>
            <person name="Castanera R."/>
            <person name="Alfaro M."/>
            <person name="Ramirez L."/>
            <person name="Pisabarro A.G."/>
            <person name="Kuo A."/>
            <person name="Tritt A."/>
            <person name="Lipzen A."/>
            <person name="He G."/>
            <person name="Yan M."/>
            <person name="Ng V."/>
            <person name="Cullen D."/>
            <person name="Martin F."/>
            <person name="Rosso M.-N."/>
            <person name="Henrissat B."/>
            <person name="Hibbett D."/>
            <person name="Martinez A.T."/>
            <person name="Grigoriev I.V."/>
        </authorList>
    </citation>
    <scope>NUCLEOTIDE SEQUENCE</scope>
    <source>
        <strain evidence="11">CBS 506.95</strain>
    </source>
</reference>
<dbReference type="Proteomes" id="UP000807306">
    <property type="component" value="Unassembled WGS sequence"/>
</dbReference>
<dbReference type="GO" id="GO:0020037">
    <property type="term" value="F:heme binding"/>
    <property type="evidence" value="ECO:0007669"/>
    <property type="project" value="InterPro"/>
</dbReference>
<comment type="caution">
    <text evidence="11">The sequence shown here is derived from an EMBL/GenBank/DDBJ whole genome shotgun (WGS) entry which is preliminary data.</text>
</comment>
<evidence type="ECO:0000256" key="5">
    <source>
        <dbReference type="ARBA" id="ARBA00022723"/>
    </source>
</evidence>
<dbReference type="InterPro" id="IPR002401">
    <property type="entry name" value="Cyt_P450_E_grp-I"/>
</dbReference>
<dbReference type="Pfam" id="PF00067">
    <property type="entry name" value="p450"/>
    <property type="match status" value="1"/>
</dbReference>
<dbReference type="PANTHER" id="PTHR46300">
    <property type="entry name" value="P450, PUTATIVE (EUROFUNG)-RELATED-RELATED"/>
    <property type="match status" value="1"/>
</dbReference>
<keyword evidence="8" id="KW-0503">Monooxygenase</keyword>
<comment type="pathway">
    <text evidence="2">Secondary metabolite biosynthesis.</text>
</comment>
<evidence type="ECO:0000256" key="3">
    <source>
        <dbReference type="ARBA" id="ARBA00010617"/>
    </source>
</evidence>
<evidence type="ECO:0000256" key="4">
    <source>
        <dbReference type="ARBA" id="ARBA00022617"/>
    </source>
</evidence>
<keyword evidence="12" id="KW-1185">Reference proteome</keyword>
<evidence type="ECO:0000256" key="10">
    <source>
        <dbReference type="SAM" id="Phobius"/>
    </source>
</evidence>
<feature type="binding site" description="axial binding residue" evidence="9">
    <location>
        <position position="436"/>
    </location>
    <ligand>
        <name>heme</name>
        <dbReference type="ChEBI" id="CHEBI:30413"/>
    </ligand>
    <ligandPart>
        <name>Fe</name>
        <dbReference type="ChEBI" id="CHEBI:18248"/>
    </ligandPart>
</feature>
<dbReference type="GO" id="GO:0005506">
    <property type="term" value="F:iron ion binding"/>
    <property type="evidence" value="ECO:0007669"/>
    <property type="project" value="InterPro"/>
</dbReference>
<dbReference type="InterPro" id="IPR036396">
    <property type="entry name" value="Cyt_P450_sf"/>
</dbReference>
<proteinExistence type="inferred from homology"/>
<keyword evidence="5 9" id="KW-0479">Metal-binding</keyword>